<reference evidence="2 3" key="1">
    <citation type="submission" date="2022-01" db="EMBL/GenBank/DDBJ databases">
        <authorList>
            <person name="Xiong W."/>
            <person name="Schranz E."/>
        </authorList>
    </citation>
    <scope>NUCLEOTIDE SEQUENCE [LARGE SCALE GENOMIC DNA]</scope>
</reference>
<dbReference type="PANTHER" id="PTHR34775:SF4">
    <property type="entry name" value="TRANSMEMBRANE PROTEIN"/>
    <property type="match status" value="1"/>
</dbReference>
<comment type="caution">
    <text evidence="2">The sequence shown here is derived from an EMBL/GenBank/DDBJ whole genome shotgun (WGS) entry which is preliminary data.</text>
</comment>
<dbReference type="EMBL" id="CAKMRJ010001169">
    <property type="protein sequence ID" value="CAH1423903.1"/>
    <property type="molecule type" value="Genomic_DNA"/>
</dbReference>
<dbReference type="Proteomes" id="UP001157418">
    <property type="component" value="Unassembled WGS sequence"/>
</dbReference>
<dbReference type="PANTHER" id="PTHR34775">
    <property type="entry name" value="TRANSMEMBRANE PROTEIN"/>
    <property type="match status" value="1"/>
</dbReference>
<accession>A0AAU9MGZ7</accession>
<dbReference type="AlphaFoldDB" id="A0AAU9MGZ7"/>
<feature type="compositionally biased region" description="Polar residues" evidence="1">
    <location>
        <begin position="22"/>
        <end position="39"/>
    </location>
</feature>
<keyword evidence="3" id="KW-1185">Reference proteome</keyword>
<proteinExistence type="predicted"/>
<feature type="region of interest" description="Disordered" evidence="1">
    <location>
        <begin position="1"/>
        <end position="61"/>
    </location>
</feature>
<feature type="compositionally biased region" description="Low complexity" evidence="1">
    <location>
        <begin position="40"/>
        <end position="61"/>
    </location>
</feature>
<sequence>MLMANFLSNRSPSALSARGFRNSETNTNTRRSFSGNPFTRPNIVVNPRNVNPPTHANTPATTVLRKSTGSSMFQDGKENHKDIVRSPARSYEKSFMAPTISVASKCTPSPR</sequence>
<feature type="compositionally biased region" description="Polar residues" evidence="1">
    <location>
        <begin position="1"/>
        <end position="14"/>
    </location>
</feature>
<evidence type="ECO:0000313" key="2">
    <source>
        <dbReference type="EMBL" id="CAH1423903.1"/>
    </source>
</evidence>
<organism evidence="2 3">
    <name type="scientific">Lactuca virosa</name>
    <dbReference type="NCBI Taxonomy" id="75947"/>
    <lineage>
        <taxon>Eukaryota</taxon>
        <taxon>Viridiplantae</taxon>
        <taxon>Streptophyta</taxon>
        <taxon>Embryophyta</taxon>
        <taxon>Tracheophyta</taxon>
        <taxon>Spermatophyta</taxon>
        <taxon>Magnoliopsida</taxon>
        <taxon>eudicotyledons</taxon>
        <taxon>Gunneridae</taxon>
        <taxon>Pentapetalae</taxon>
        <taxon>asterids</taxon>
        <taxon>campanulids</taxon>
        <taxon>Asterales</taxon>
        <taxon>Asteraceae</taxon>
        <taxon>Cichorioideae</taxon>
        <taxon>Cichorieae</taxon>
        <taxon>Lactucinae</taxon>
        <taxon>Lactuca</taxon>
    </lineage>
</organism>
<name>A0AAU9MGZ7_9ASTR</name>
<protein>
    <submittedName>
        <fullName evidence="2">Uncharacterized protein</fullName>
    </submittedName>
</protein>
<gene>
    <name evidence="2" type="ORF">LVIROSA_LOCUS11153</name>
</gene>
<evidence type="ECO:0000313" key="3">
    <source>
        <dbReference type="Proteomes" id="UP001157418"/>
    </source>
</evidence>
<evidence type="ECO:0000256" key="1">
    <source>
        <dbReference type="SAM" id="MobiDB-lite"/>
    </source>
</evidence>